<feature type="region of interest" description="Disordered" evidence="5">
    <location>
        <begin position="439"/>
        <end position="481"/>
    </location>
</feature>
<feature type="compositionally biased region" description="Basic and acidic residues" evidence="5">
    <location>
        <begin position="454"/>
        <end position="463"/>
    </location>
</feature>
<dbReference type="PANTHER" id="PTHR20952">
    <property type="entry name" value="ADP-RIBOSYLATION-LIKE FACTOR 6-INTERACTING PROTEIN"/>
    <property type="match status" value="1"/>
</dbReference>
<evidence type="ECO:0000259" key="7">
    <source>
        <dbReference type="Pfam" id="PF24456"/>
    </source>
</evidence>
<feature type="compositionally biased region" description="Low complexity" evidence="5">
    <location>
        <begin position="305"/>
        <end position="317"/>
    </location>
</feature>
<feature type="transmembrane region" description="Helical" evidence="6">
    <location>
        <begin position="59"/>
        <end position="78"/>
    </location>
</feature>
<feature type="compositionally biased region" description="Acidic residues" evidence="5">
    <location>
        <begin position="337"/>
        <end position="347"/>
    </location>
</feature>
<dbReference type="EMBL" id="JAZDUA010000200">
    <property type="protein sequence ID" value="KAK7864536.1"/>
    <property type="molecule type" value="Genomic_DNA"/>
</dbReference>
<evidence type="ECO:0000256" key="3">
    <source>
        <dbReference type="ARBA" id="ARBA00022989"/>
    </source>
</evidence>
<feature type="transmembrane region" description="Helical" evidence="6">
    <location>
        <begin position="160"/>
        <end position="178"/>
    </location>
</feature>
<dbReference type="Pfam" id="PF24456">
    <property type="entry name" value="RHD_RETREG1-3"/>
    <property type="match status" value="1"/>
</dbReference>
<dbReference type="PANTHER" id="PTHR20952:SF4">
    <property type="entry name" value="RETICULOPHAGY REGULATOR 2"/>
    <property type="match status" value="1"/>
</dbReference>
<evidence type="ECO:0000256" key="5">
    <source>
        <dbReference type="SAM" id="MobiDB-lite"/>
    </source>
</evidence>
<gene>
    <name evidence="8" type="ORF">R5R35_007312</name>
</gene>
<feature type="transmembrane region" description="Helical" evidence="6">
    <location>
        <begin position="84"/>
        <end position="102"/>
    </location>
</feature>
<proteinExistence type="predicted"/>
<sequence length="481" mass="52848">MAGRLMDWISRIKNWSFSRKGQHQSSDNGDVSNEDNLVRALGHFEPYVMKAQSILVWENPFISVCSVILVNILFGLAISFEIRFYGLIFTMLLCLFIIDLCIEKVWPEITSRPCSTTEDHQAGHSRVLTVPEISRYVSQAREVLKDYYVWLKNLRDDQPGMFCCAMCLLFALLTFIGRTVPGAVIGYFLLMLVMAGPGICIHVLPPTFKQRVSNFQAALRSKEKGEMDSEVEEYLPEQSCETLALLQQATEPVDEEQREESLIVEEFGLDLDTADASILGHDDGSTDGLDMSEFDLSAPPSLGGSTTNSHTNNSNHHLPAQAAIPRGGLRRRHDLTVDDSDSDDEVGDGIHFQSHHFNQDSSEEEEQAFVQGLVFSEPVSSTASGTTTNSTQAAPSTSLGEMLTSSAANIVSKNICNLAALHSSVISSVINAAVVKVSAQQMPQQEQVAKGQKGTRDTNRDDSSSSGGESEFEMISHNDLT</sequence>
<evidence type="ECO:0000256" key="4">
    <source>
        <dbReference type="ARBA" id="ARBA00023136"/>
    </source>
</evidence>
<organism evidence="8 9">
    <name type="scientific">Gryllus longicercus</name>
    <dbReference type="NCBI Taxonomy" id="2509291"/>
    <lineage>
        <taxon>Eukaryota</taxon>
        <taxon>Metazoa</taxon>
        <taxon>Ecdysozoa</taxon>
        <taxon>Arthropoda</taxon>
        <taxon>Hexapoda</taxon>
        <taxon>Insecta</taxon>
        <taxon>Pterygota</taxon>
        <taxon>Neoptera</taxon>
        <taxon>Polyneoptera</taxon>
        <taxon>Orthoptera</taxon>
        <taxon>Ensifera</taxon>
        <taxon>Gryllidea</taxon>
        <taxon>Grylloidea</taxon>
        <taxon>Gryllidae</taxon>
        <taxon>Gryllinae</taxon>
        <taxon>Gryllus</taxon>
    </lineage>
</organism>
<feature type="transmembrane region" description="Helical" evidence="6">
    <location>
        <begin position="184"/>
        <end position="204"/>
    </location>
</feature>
<name>A0AAN9VKP7_9ORTH</name>
<evidence type="ECO:0000256" key="1">
    <source>
        <dbReference type="ARBA" id="ARBA00004141"/>
    </source>
</evidence>
<keyword evidence="4 6" id="KW-0472">Membrane</keyword>
<evidence type="ECO:0000313" key="9">
    <source>
        <dbReference type="Proteomes" id="UP001378592"/>
    </source>
</evidence>
<dbReference type="GO" id="GO:0005783">
    <property type="term" value="C:endoplasmic reticulum"/>
    <property type="evidence" value="ECO:0007669"/>
    <property type="project" value="UniProtKB-ARBA"/>
</dbReference>
<comment type="caution">
    <text evidence="8">The sequence shown here is derived from an EMBL/GenBank/DDBJ whole genome shotgun (WGS) entry which is preliminary data.</text>
</comment>
<feature type="domain" description="RETREG1-3/ARL6IP-like N-terminal reticulon-homology" evidence="7">
    <location>
        <begin position="43"/>
        <end position="205"/>
    </location>
</feature>
<evidence type="ECO:0000256" key="6">
    <source>
        <dbReference type="SAM" id="Phobius"/>
    </source>
</evidence>
<feature type="region of interest" description="Disordered" evidence="5">
    <location>
        <begin position="298"/>
        <end position="352"/>
    </location>
</feature>
<reference evidence="8 9" key="1">
    <citation type="submission" date="2024-03" db="EMBL/GenBank/DDBJ databases">
        <title>The genome assembly and annotation of the cricket Gryllus longicercus Weissman &amp; Gray.</title>
        <authorList>
            <person name="Szrajer S."/>
            <person name="Gray D."/>
            <person name="Ylla G."/>
        </authorList>
    </citation>
    <scope>NUCLEOTIDE SEQUENCE [LARGE SCALE GENOMIC DNA]</scope>
    <source>
        <strain evidence="8">DAG 2021-001</strain>
        <tissue evidence="8">Whole body minus gut</tissue>
    </source>
</reference>
<dbReference type="Proteomes" id="UP001378592">
    <property type="component" value="Unassembled WGS sequence"/>
</dbReference>
<keyword evidence="2 6" id="KW-0812">Transmembrane</keyword>
<dbReference type="InterPro" id="IPR057282">
    <property type="entry name" value="RETREG1-3-like_RHD"/>
</dbReference>
<evidence type="ECO:0000313" key="8">
    <source>
        <dbReference type="EMBL" id="KAK7864536.1"/>
    </source>
</evidence>
<dbReference type="GO" id="GO:0016020">
    <property type="term" value="C:membrane"/>
    <property type="evidence" value="ECO:0007669"/>
    <property type="project" value="UniProtKB-SubCell"/>
</dbReference>
<dbReference type="InterPro" id="IPR052114">
    <property type="entry name" value="ER_autophagy_membrane_reg"/>
</dbReference>
<accession>A0AAN9VKP7</accession>
<protein>
    <recommendedName>
        <fullName evidence="7">RETREG1-3/ARL6IP-like N-terminal reticulon-homology domain-containing protein</fullName>
    </recommendedName>
</protein>
<keyword evidence="3 6" id="KW-1133">Transmembrane helix</keyword>
<keyword evidence="9" id="KW-1185">Reference proteome</keyword>
<dbReference type="AlphaFoldDB" id="A0AAN9VKP7"/>
<comment type="subcellular location">
    <subcellularLocation>
        <location evidence="1">Membrane</location>
        <topology evidence="1">Multi-pass membrane protein</topology>
    </subcellularLocation>
</comment>
<evidence type="ECO:0000256" key="2">
    <source>
        <dbReference type="ARBA" id="ARBA00022692"/>
    </source>
</evidence>